<proteinExistence type="predicted"/>
<name>A0A0N8GF38_9HYPH</name>
<dbReference type="RefSeq" id="WP_054359406.1">
    <property type="nucleotide sequence ID" value="NZ_LJYW01000001.1"/>
</dbReference>
<dbReference type="Gene3D" id="3.40.50.300">
    <property type="entry name" value="P-loop containing nucleotide triphosphate hydrolases"/>
    <property type="match status" value="1"/>
</dbReference>
<organism evidence="1 2">
    <name type="scientific">Prosthecodimorpha hirschii</name>
    <dbReference type="NCBI Taxonomy" id="665126"/>
    <lineage>
        <taxon>Bacteria</taxon>
        <taxon>Pseudomonadati</taxon>
        <taxon>Pseudomonadota</taxon>
        <taxon>Alphaproteobacteria</taxon>
        <taxon>Hyphomicrobiales</taxon>
        <taxon>Ancalomicrobiaceae</taxon>
        <taxon>Prosthecodimorpha</taxon>
    </lineage>
</organism>
<dbReference type="Pfam" id="PF13207">
    <property type="entry name" value="AAA_17"/>
    <property type="match status" value="1"/>
</dbReference>
<reference evidence="1 2" key="1">
    <citation type="submission" date="2015-09" db="EMBL/GenBank/DDBJ databases">
        <authorList>
            <consortium name="Swine Surveillance"/>
        </authorList>
    </citation>
    <scope>NUCLEOTIDE SEQUENCE [LARGE SCALE GENOMIC DNA]</scope>
    <source>
        <strain evidence="1 2">16</strain>
    </source>
</reference>
<dbReference type="AlphaFoldDB" id="A0A0N8GF38"/>
<evidence type="ECO:0000313" key="2">
    <source>
        <dbReference type="Proteomes" id="UP000048984"/>
    </source>
</evidence>
<comment type="caution">
    <text evidence="1">The sequence shown here is derived from an EMBL/GenBank/DDBJ whole genome shotgun (WGS) entry which is preliminary data.</text>
</comment>
<dbReference type="Proteomes" id="UP000048984">
    <property type="component" value="Unassembled WGS sequence"/>
</dbReference>
<evidence type="ECO:0008006" key="3">
    <source>
        <dbReference type="Google" id="ProtNLM"/>
    </source>
</evidence>
<protein>
    <recommendedName>
        <fullName evidence="3">Adenylate kinase</fullName>
    </recommendedName>
</protein>
<evidence type="ECO:0000313" key="1">
    <source>
        <dbReference type="EMBL" id="KPL53241.1"/>
    </source>
</evidence>
<accession>A0A0N8GF38</accession>
<dbReference type="STRING" id="665126.ABB55_14310"/>
<dbReference type="SUPFAM" id="SSF52540">
    <property type="entry name" value="P-loop containing nucleoside triphosphate hydrolases"/>
    <property type="match status" value="1"/>
</dbReference>
<dbReference type="EMBL" id="LJYW01000001">
    <property type="protein sequence ID" value="KPL53241.1"/>
    <property type="molecule type" value="Genomic_DNA"/>
</dbReference>
<keyword evidence="2" id="KW-1185">Reference proteome</keyword>
<dbReference type="InterPro" id="IPR027417">
    <property type="entry name" value="P-loop_NTPase"/>
</dbReference>
<reference evidence="1 2" key="2">
    <citation type="submission" date="2015-10" db="EMBL/GenBank/DDBJ databases">
        <title>Draft Genome Sequence of Prosthecomicrobium hirschii ATCC 27832.</title>
        <authorList>
            <person name="Daniel J."/>
            <person name="Givan S.A."/>
            <person name="Brun Y.V."/>
            <person name="Brown P.J."/>
        </authorList>
    </citation>
    <scope>NUCLEOTIDE SEQUENCE [LARGE SCALE GENOMIC DNA]</scope>
    <source>
        <strain evidence="1 2">16</strain>
    </source>
</reference>
<gene>
    <name evidence="1" type="ORF">ABB55_14310</name>
</gene>
<sequence>MYDVIYLTGAPAAGKSSAAKRLAERVPGLEVWEFGERLTAYLRRRLGPDLAQTDLREKSGRIATPEDVAAVDRSLIGFVSETRLRAPVLIDSHPVTKETFGYRVTPFGIEGLQQLKPTQVWMLYTDPNVAVGRIERDPQGRPLITVEEARMHTHLQASVACTYGVLAGVPVHFFDASRSPEEIDLELESRIGRRPTA</sequence>